<evidence type="ECO:0000313" key="1">
    <source>
        <dbReference type="EMBL" id="KAK8505195.1"/>
    </source>
</evidence>
<sequence length="140" mass="15255">MSPKEEKQDFTKAGKVHRGMSVFPVRDFRTYKEALTGGVIHTQQKGTNRLTGVDKSHNDINLTARQSVQLSPVGPISSSGLQLLDIPVNLVANFPVRGVRGGVGHVSSSFVAGREMTFESLSNESKLQEVHVDDVVELAR</sequence>
<gene>
    <name evidence="1" type="ORF">V6N12_066723</name>
</gene>
<name>A0ABR2BFI9_9ROSI</name>
<reference evidence="1 2" key="1">
    <citation type="journal article" date="2024" name="G3 (Bethesda)">
        <title>Genome assembly of Hibiscus sabdariffa L. provides insights into metabolisms of medicinal natural products.</title>
        <authorList>
            <person name="Kim T."/>
        </authorList>
    </citation>
    <scope>NUCLEOTIDE SEQUENCE [LARGE SCALE GENOMIC DNA]</scope>
    <source>
        <strain evidence="1">TK-2024</strain>
        <tissue evidence="1">Old leaves</tissue>
    </source>
</reference>
<proteinExistence type="predicted"/>
<protein>
    <submittedName>
        <fullName evidence="1">Uncharacterized protein</fullName>
    </submittedName>
</protein>
<accession>A0ABR2BFI9</accession>
<dbReference type="Proteomes" id="UP001472677">
    <property type="component" value="Unassembled WGS sequence"/>
</dbReference>
<comment type="caution">
    <text evidence="1">The sequence shown here is derived from an EMBL/GenBank/DDBJ whole genome shotgun (WGS) entry which is preliminary data.</text>
</comment>
<evidence type="ECO:0000313" key="2">
    <source>
        <dbReference type="Proteomes" id="UP001472677"/>
    </source>
</evidence>
<dbReference type="EMBL" id="JBBPBM010000129">
    <property type="protein sequence ID" value="KAK8505195.1"/>
    <property type="molecule type" value="Genomic_DNA"/>
</dbReference>
<organism evidence="1 2">
    <name type="scientific">Hibiscus sabdariffa</name>
    <name type="common">roselle</name>
    <dbReference type="NCBI Taxonomy" id="183260"/>
    <lineage>
        <taxon>Eukaryota</taxon>
        <taxon>Viridiplantae</taxon>
        <taxon>Streptophyta</taxon>
        <taxon>Embryophyta</taxon>
        <taxon>Tracheophyta</taxon>
        <taxon>Spermatophyta</taxon>
        <taxon>Magnoliopsida</taxon>
        <taxon>eudicotyledons</taxon>
        <taxon>Gunneridae</taxon>
        <taxon>Pentapetalae</taxon>
        <taxon>rosids</taxon>
        <taxon>malvids</taxon>
        <taxon>Malvales</taxon>
        <taxon>Malvaceae</taxon>
        <taxon>Malvoideae</taxon>
        <taxon>Hibiscus</taxon>
    </lineage>
</organism>
<keyword evidence="2" id="KW-1185">Reference proteome</keyword>